<feature type="binding site" evidence="2">
    <location>
        <position position="72"/>
    </location>
    <ligand>
        <name>Mg(2+)</name>
        <dbReference type="ChEBI" id="CHEBI:18420"/>
        <label>3</label>
    </ligand>
</feature>
<comment type="function">
    <text evidence="2">Catalyzes the ATP-dependent phosphorylation of thiamine-monophosphate (TMP) to form thiamine-pyrophosphate (TPP), the active form of vitamin B1.</text>
</comment>
<feature type="binding site" evidence="2">
    <location>
        <position position="264"/>
    </location>
    <ligand>
        <name>substrate</name>
    </ligand>
</feature>
<dbReference type="InterPro" id="IPR016188">
    <property type="entry name" value="PurM-like_N"/>
</dbReference>
<dbReference type="InterPro" id="IPR036676">
    <property type="entry name" value="PurM-like_C_sf"/>
</dbReference>
<dbReference type="Pfam" id="PF00586">
    <property type="entry name" value="AIRS"/>
    <property type="match status" value="1"/>
</dbReference>
<comment type="caution">
    <text evidence="5">The sequence shown here is derived from an EMBL/GenBank/DDBJ whole genome shotgun (WGS) entry which is preliminary data.</text>
</comment>
<comment type="miscellaneous">
    <text evidence="2">Reaction mechanism of ThiL seems to utilize a direct, inline transfer of the gamma-phosphate of ATP to TMP rather than a phosphorylated enzyme intermediate.</text>
</comment>
<organism evidence="5 6">
    <name type="scientific">Chiayiivirga flava</name>
    <dbReference type="NCBI Taxonomy" id="659595"/>
    <lineage>
        <taxon>Bacteria</taxon>
        <taxon>Pseudomonadati</taxon>
        <taxon>Pseudomonadota</taxon>
        <taxon>Gammaproteobacteria</taxon>
        <taxon>Lysobacterales</taxon>
        <taxon>Lysobacteraceae</taxon>
        <taxon>Chiayiivirga</taxon>
    </lineage>
</organism>
<feature type="binding site" evidence="2">
    <location>
        <position position="44"/>
    </location>
    <ligand>
        <name>Mg(2+)</name>
        <dbReference type="ChEBI" id="CHEBI:18420"/>
        <label>1</label>
    </ligand>
</feature>
<comment type="catalytic activity">
    <reaction evidence="2">
        <text>thiamine phosphate + ATP = thiamine diphosphate + ADP</text>
        <dbReference type="Rhea" id="RHEA:15913"/>
        <dbReference type="ChEBI" id="CHEBI:30616"/>
        <dbReference type="ChEBI" id="CHEBI:37575"/>
        <dbReference type="ChEBI" id="CHEBI:58937"/>
        <dbReference type="ChEBI" id="CHEBI:456216"/>
        <dbReference type="EC" id="2.7.4.16"/>
    </reaction>
</comment>
<feature type="domain" description="PurM-like N-terminal" evidence="3">
    <location>
        <begin position="25"/>
        <end position="135"/>
    </location>
</feature>
<feature type="binding site" evidence="2">
    <location>
        <position position="215"/>
    </location>
    <ligand>
        <name>ATP</name>
        <dbReference type="ChEBI" id="CHEBI:30616"/>
    </ligand>
</feature>
<keyword evidence="1 2" id="KW-0784">Thiamine biosynthesis</keyword>
<dbReference type="UniPathway" id="UPA00060">
    <property type="reaction ID" value="UER00142"/>
</dbReference>
<evidence type="ECO:0000259" key="4">
    <source>
        <dbReference type="Pfam" id="PF02769"/>
    </source>
</evidence>
<evidence type="ECO:0000256" key="2">
    <source>
        <dbReference type="HAMAP-Rule" id="MF_02128"/>
    </source>
</evidence>
<feature type="binding site" evidence="2">
    <location>
        <position position="72"/>
    </location>
    <ligand>
        <name>Mg(2+)</name>
        <dbReference type="ChEBI" id="CHEBI:18420"/>
        <label>2</label>
    </ligand>
</feature>
<keyword evidence="6" id="KW-1185">Reference proteome</keyword>
<dbReference type="Gene3D" id="3.90.650.10">
    <property type="entry name" value="PurM-like C-terminal domain"/>
    <property type="match status" value="1"/>
</dbReference>
<dbReference type="EC" id="2.7.4.16" evidence="2"/>
<comment type="pathway">
    <text evidence="2">Cofactor biosynthesis; thiamine diphosphate biosynthesis; thiamine diphosphate from thiamine phosphate: step 1/1.</text>
</comment>
<feature type="binding site" evidence="2">
    <location>
        <position position="27"/>
    </location>
    <ligand>
        <name>Mg(2+)</name>
        <dbReference type="ChEBI" id="CHEBI:18420"/>
        <label>3</label>
    </ligand>
</feature>
<keyword evidence="2 5" id="KW-0418">Kinase</keyword>
<feature type="binding site" evidence="2">
    <location>
        <position position="319"/>
    </location>
    <ligand>
        <name>substrate</name>
    </ligand>
</feature>
<keyword evidence="2" id="KW-0547">Nucleotide-binding</keyword>
<feature type="binding site" evidence="2">
    <location>
        <position position="216"/>
    </location>
    <ligand>
        <name>Mg(2+)</name>
        <dbReference type="ChEBI" id="CHEBI:18420"/>
        <label>5</label>
    </ligand>
</feature>
<dbReference type="GO" id="GO:0009228">
    <property type="term" value="P:thiamine biosynthetic process"/>
    <property type="evidence" value="ECO:0007669"/>
    <property type="project" value="UniProtKB-KW"/>
</dbReference>
<protein>
    <recommendedName>
        <fullName evidence="2">Thiamine-monophosphate kinase</fullName>
        <shortName evidence="2">TMP kinase</shortName>
        <shortName evidence="2">Thiamine-phosphate kinase</shortName>
        <ecNumber evidence="2">2.7.4.16</ecNumber>
    </recommendedName>
</protein>
<keyword evidence="2" id="KW-0067">ATP-binding</keyword>
<dbReference type="SUPFAM" id="SSF55326">
    <property type="entry name" value="PurM N-terminal domain-like"/>
    <property type="match status" value="1"/>
</dbReference>
<feature type="binding site" evidence="2">
    <location>
        <position position="143"/>
    </location>
    <ligand>
        <name>ATP</name>
        <dbReference type="ChEBI" id="CHEBI:30616"/>
    </ligand>
</feature>
<feature type="binding site" evidence="2">
    <location>
        <position position="51"/>
    </location>
    <ligand>
        <name>substrate</name>
    </ligand>
</feature>
<keyword evidence="2" id="KW-0460">Magnesium</keyword>
<feature type="binding site" evidence="2">
    <location>
        <position position="213"/>
    </location>
    <ligand>
        <name>Mg(2+)</name>
        <dbReference type="ChEBI" id="CHEBI:18420"/>
        <label>3</label>
    </ligand>
</feature>
<dbReference type="GO" id="GO:0009229">
    <property type="term" value="P:thiamine diphosphate biosynthetic process"/>
    <property type="evidence" value="ECO:0007669"/>
    <property type="project" value="UniProtKB-UniRule"/>
</dbReference>
<dbReference type="GO" id="GO:0009030">
    <property type="term" value="F:thiamine-phosphate kinase activity"/>
    <property type="evidence" value="ECO:0007669"/>
    <property type="project" value="UniProtKB-UniRule"/>
</dbReference>
<proteinExistence type="inferred from homology"/>
<dbReference type="SUPFAM" id="SSF56042">
    <property type="entry name" value="PurM C-terminal domain-like"/>
    <property type="match status" value="1"/>
</dbReference>
<dbReference type="GO" id="GO:0005524">
    <property type="term" value="F:ATP binding"/>
    <property type="evidence" value="ECO:0007669"/>
    <property type="project" value="UniProtKB-UniRule"/>
</dbReference>
<dbReference type="GO" id="GO:0000287">
    <property type="term" value="F:magnesium ion binding"/>
    <property type="evidence" value="ECO:0007669"/>
    <property type="project" value="UniProtKB-UniRule"/>
</dbReference>
<dbReference type="InterPro" id="IPR006283">
    <property type="entry name" value="ThiL-like"/>
</dbReference>
<accession>A0A7W8D6C0</accession>
<feature type="binding site" evidence="2">
    <location>
        <position position="72"/>
    </location>
    <ligand>
        <name>Mg(2+)</name>
        <dbReference type="ChEBI" id="CHEBI:18420"/>
        <label>4</label>
    </ligand>
</feature>
<dbReference type="InterPro" id="IPR036921">
    <property type="entry name" value="PurM-like_N_sf"/>
</dbReference>
<dbReference type="Pfam" id="PF02769">
    <property type="entry name" value="AIRS_C"/>
    <property type="match status" value="1"/>
</dbReference>
<feature type="binding site" evidence="2">
    <location>
        <position position="27"/>
    </location>
    <ligand>
        <name>Mg(2+)</name>
        <dbReference type="ChEBI" id="CHEBI:18420"/>
        <label>4</label>
    </ligand>
</feature>
<reference evidence="5 6" key="1">
    <citation type="submission" date="2020-08" db="EMBL/GenBank/DDBJ databases">
        <title>Genomic Encyclopedia of Type Strains, Phase IV (KMG-IV): sequencing the most valuable type-strain genomes for metagenomic binning, comparative biology and taxonomic classification.</title>
        <authorList>
            <person name="Goeker M."/>
        </authorList>
    </citation>
    <scope>NUCLEOTIDE SEQUENCE [LARGE SCALE GENOMIC DNA]</scope>
    <source>
        <strain evidence="5 6">DSM 24163</strain>
    </source>
</reference>
<feature type="binding site" evidence="2">
    <location>
        <position position="44"/>
    </location>
    <ligand>
        <name>Mg(2+)</name>
        <dbReference type="ChEBI" id="CHEBI:18420"/>
        <label>2</label>
    </ligand>
</feature>
<evidence type="ECO:0000313" key="6">
    <source>
        <dbReference type="Proteomes" id="UP000521199"/>
    </source>
</evidence>
<feature type="binding site" evidence="2">
    <location>
        <begin position="118"/>
        <end position="119"/>
    </location>
    <ligand>
        <name>ATP</name>
        <dbReference type="ChEBI" id="CHEBI:30616"/>
    </ligand>
</feature>
<dbReference type="AlphaFoldDB" id="A0A7W8D6C0"/>
<name>A0A7W8D6C0_9GAMM</name>
<dbReference type="Gene3D" id="3.30.1330.10">
    <property type="entry name" value="PurM-like, N-terminal domain"/>
    <property type="match status" value="1"/>
</dbReference>
<dbReference type="Proteomes" id="UP000521199">
    <property type="component" value="Unassembled WGS sequence"/>
</dbReference>
<comment type="similarity">
    <text evidence="2">Belongs to the thiamine-monophosphate kinase family.</text>
</comment>
<dbReference type="HAMAP" id="MF_02128">
    <property type="entry name" value="TMP_kinase"/>
    <property type="match status" value="1"/>
</dbReference>
<feature type="binding site" evidence="2">
    <location>
        <position position="119"/>
    </location>
    <ligand>
        <name>Mg(2+)</name>
        <dbReference type="ChEBI" id="CHEBI:18420"/>
        <label>1</label>
    </ligand>
</feature>
<sequence>MMEFDLIDRIRARVVRRGDVRLGIGDDAALLVPHATERLVAACDTMNVGVHFPPDTAPADIGWKALAVNLSDLAAMGATPAWALLSLSLPQPDAAWLDAFLDGFSELAARHDVALVGGDTTRGALSICVTALGFVPHAQALKRANAHPGDIVCVTGTLGDAAAGLQRWEHPAPDAGASADAEAHAFLRRRLARPTPRVAAAAILRGRARACIDVSDGLVADLGHVARASAVAIDIDAAALPASNALRRLADAAGRLPLQAAGGDDYELAFTVAQIDCDALLADLIASGTPATRIGRVRDGDGVALLDPAGNPLPVPRGWRHFAESAAT</sequence>
<keyword evidence="2 5" id="KW-0808">Transferase</keyword>
<feature type="domain" description="PurM-like C-terminal" evidence="4">
    <location>
        <begin position="148"/>
        <end position="304"/>
    </location>
</feature>
<dbReference type="InterPro" id="IPR010918">
    <property type="entry name" value="PurM-like_C_dom"/>
</dbReference>
<dbReference type="PANTHER" id="PTHR30270:SF0">
    <property type="entry name" value="THIAMINE-MONOPHOSPHATE KINASE"/>
    <property type="match status" value="1"/>
</dbReference>
<dbReference type="NCBIfam" id="TIGR01379">
    <property type="entry name" value="thiL"/>
    <property type="match status" value="1"/>
</dbReference>
<comment type="caution">
    <text evidence="2">Lacks conserved residue(s) required for the propagation of feature annotation.</text>
</comment>
<evidence type="ECO:0000259" key="3">
    <source>
        <dbReference type="Pfam" id="PF00586"/>
    </source>
</evidence>
<evidence type="ECO:0000256" key="1">
    <source>
        <dbReference type="ARBA" id="ARBA00022977"/>
    </source>
</evidence>
<evidence type="ECO:0000313" key="5">
    <source>
        <dbReference type="EMBL" id="MBB5208723.1"/>
    </source>
</evidence>
<dbReference type="PIRSF" id="PIRSF005303">
    <property type="entry name" value="Thiam_monoph_kin"/>
    <property type="match status" value="1"/>
</dbReference>
<keyword evidence="2" id="KW-0479">Metal-binding</keyword>
<dbReference type="EMBL" id="JACHHP010000004">
    <property type="protein sequence ID" value="MBB5208723.1"/>
    <property type="molecule type" value="Genomic_DNA"/>
</dbReference>
<dbReference type="CDD" id="cd02194">
    <property type="entry name" value="ThiL"/>
    <property type="match status" value="1"/>
</dbReference>
<dbReference type="PANTHER" id="PTHR30270">
    <property type="entry name" value="THIAMINE-MONOPHOSPHATE KINASE"/>
    <property type="match status" value="1"/>
</dbReference>
<gene>
    <name evidence="2" type="primary">thiL</name>
    <name evidence="5" type="ORF">HNQ52_002273</name>
</gene>